<dbReference type="Proteomes" id="UP000261828">
    <property type="component" value="Unassembled WGS sequence"/>
</dbReference>
<comment type="caution">
    <text evidence="2">The sequence shown here is derived from an EMBL/GenBank/DDBJ whole genome shotgun (WGS) entry which is preliminary data.</text>
</comment>
<dbReference type="OrthoDB" id="9808753at2"/>
<keyword evidence="3" id="KW-1185">Reference proteome</keyword>
<organism evidence="2 3">
    <name type="scientific">Flagellimonas nanhaiensis</name>
    <dbReference type="NCBI Taxonomy" id="2292706"/>
    <lineage>
        <taxon>Bacteria</taxon>
        <taxon>Pseudomonadati</taxon>
        <taxon>Bacteroidota</taxon>
        <taxon>Flavobacteriia</taxon>
        <taxon>Flavobacteriales</taxon>
        <taxon>Flavobacteriaceae</taxon>
        <taxon>Flagellimonas</taxon>
    </lineage>
</organism>
<feature type="coiled-coil region" evidence="1">
    <location>
        <begin position="296"/>
        <end position="323"/>
    </location>
</feature>
<dbReference type="RefSeq" id="WP_116182655.1">
    <property type="nucleotide sequence ID" value="NZ_QTJX01000001.1"/>
</dbReference>
<evidence type="ECO:0008006" key="4">
    <source>
        <dbReference type="Google" id="ProtNLM"/>
    </source>
</evidence>
<sequence length="324" mass="35580">MNAQITNIFPDDGNVGIGTLAPQAKLQVQRTGTIGGVWNPSNSYFTMFDGGGQYTIMDPNELYGSHVLHIGTKDGADIVKFRSVFDSGLAADRMIIKSNGYVGIGTNSPTGKLHVSTGTSGDAIFRLEADTDNNNEYDNPLIEFRQDGTGVGANVGFSEGNFGGNIFGIGTRYSGQDSWNTFTINTQNGNVGIGTTTPDAKLAVNGKIHAEEVKVDLSVPGPDYVFKEGYDLKSLEELQNFIWEHGHLPNIPSAQEMESNGIDLGEMNMKLLEKIEELTLYILQIKSENQHLKEFLLIENSDRKQLNKRLEDLENLIMIKVKQK</sequence>
<gene>
    <name evidence="2" type="ORF">DX873_00900</name>
</gene>
<accession>A0A371JSI2</accession>
<proteinExistence type="predicted"/>
<evidence type="ECO:0000313" key="3">
    <source>
        <dbReference type="Proteomes" id="UP000261828"/>
    </source>
</evidence>
<evidence type="ECO:0000313" key="2">
    <source>
        <dbReference type="EMBL" id="RDY60772.1"/>
    </source>
</evidence>
<dbReference type="EMBL" id="QTJX01000001">
    <property type="protein sequence ID" value="RDY60772.1"/>
    <property type="molecule type" value="Genomic_DNA"/>
</dbReference>
<keyword evidence="1" id="KW-0175">Coiled coil</keyword>
<dbReference type="AlphaFoldDB" id="A0A371JSI2"/>
<reference evidence="2 3" key="1">
    <citation type="submission" date="2018-08" db="EMBL/GenBank/DDBJ databases">
        <title>Muricauda nanhaiensis sp. nov., isolated from seawater of the South China Sea.</title>
        <authorList>
            <person name="Dang Y."/>
        </authorList>
    </citation>
    <scope>NUCLEOTIDE SEQUENCE [LARGE SCALE GENOMIC DNA]</scope>
    <source>
        <strain evidence="2 3">SM1704</strain>
    </source>
</reference>
<protein>
    <recommendedName>
        <fullName evidence="4">Peptidase S74 domain-containing protein</fullName>
    </recommendedName>
</protein>
<evidence type="ECO:0000256" key="1">
    <source>
        <dbReference type="SAM" id="Coils"/>
    </source>
</evidence>
<name>A0A371JSI2_9FLAO</name>